<dbReference type="eggNOG" id="COG1022">
    <property type="taxonomic scope" value="Bacteria"/>
</dbReference>
<feature type="compositionally biased region" description="Low complexity" evidence="1">
    <location>
        <begin position="61"/>
        <end position="71"/>
    </location>
</feature>
<dbReference type="AlphaFoldDB" id="A0A1Z1WQV0"/>
<reference evidence="2 3" key="1">
    <citation type="submission" date="2017-05" db="EMBL/GenBank/DDBJ databases">
        <title>Streptomyces alboflavus Genome sequencing and assembly.</title>
        <authorList>
            <person name="Wang Y."/>
            <person name="Du B."/>
            <person name="Ding Y."/>
            <person name="Liu H."/>
            <person name="Hou Q."/>
            <person name="Liu K."/>
            <person name="Wang C."/>
            <person name="Yao L."/>
        </authorList>
    </citation>
    <scope>NUCLEOTIDE SEQUENCE [LARGE SCALE GENOMIC DNA]</scope>
    <source>
        <strain evidence="2 3">MDJK44</strain>
    </source>
</reference>
<dbReference type="EMBL" id="CP021748">
    <property type="protein sequence ID" value="ARX88818.1"/>
    <property type="molecule type" value="Genomic_DNA"/>
</dbReference>
<feature type="region of interest" description="Disordered" evidence="1">
    <location>
        <begin position="35"/>
        <end position="80"/>
    </location>
</feature>
<dbReference type="STRING" id="67267.GCA_000716675_00346"/>
<evidence type="ECO:0000313" key="3">
    <source>
        <dbReference type="Proteomes" id="UP000195880"/>
    </source>
</evidence>
<evidence type="ECO:0000256" key="1">
    <source>
        <dbReference type="SAM" id="MobiDB-lite"/>
    </source>
</evidence>
<feature type="compositionally biased region" description="Low complexity" evidence="1">
    <location>
        <begin position="41"/>
        <end position="54"/>
    </location>
</feature>
<proteinExistence type="predicted"/>
<name>A0A1Z1WQV0_9ACTN</name>
<sequence length="80" mass="8423">MIGIRAGNSIDWLAWDLAALATGARLKAFGDTTEIDDRARSSPSTASPCSSRTSPCPPTRLPSSAPAALPHRAPRPPTPW</sequence>
<dbReference type="Proteomes" id="UP000195880">
    <property type="component" value="Chromosome"/>
</dbReference>
<gene>
    <name evidence="2" type="ORF">SMD44_08305</name>
</gene>
<keyword evidence="3" id="KW-1185">Reference proteome</keyword>
<dbReference type="KEGG" id="salf:SMD44_08305"/>
<accession>A0A1Z1WQV0</accession>
<protein>
    <submittedName>
        <fullName evidence="2">Uncharacterized protein</fullName>
    </submittedName>
</protein>
<organism evidence="2 3">
    <name type="scientific">Streptomyces alboflavus</name>
    <dbReference type="NCBI Taxonomy" id="67267"/>
    <lineage>
        <taxon>Bacteria</taxon>
        <taxon>Bacillati</taxon>
        <taxon>Actinomycetota</taxon>
        <taxon>Actinomycetes</taxon>
        <taxon>Kitasatosporales</taxon>
        <taxon>Streptomycetaceae</taxon>
        <taxon>Streptomyces</taxon>
    </lineage>
</organism>
<evidence type="ECO:0000313" key="2">
    <source>
        <dbReference type="EMBL" id="ARX88818.1"/>
    </source>
</evidence>